<protein>
    <recommendedName>
        <fullName evidence="3">Reverse transcriptase domain-containing protein</fullName>
    </recommendedName>
</protein>
<evidence type="ECO:0008006" key="3">
    <source>
        <dbReference type="Google" id="ProtNLM"/>
    </source>
</evidence>
<accession>A0A026W3W7</accession>
<dbReference type="Proteomes" id="UP000053097">
    <property type="component" value="Unassembled WGS sequence"/>
</dbReference>
<dbReference type="OrthoDB" id="7694702at2759"/>
<sequence>MAKEEGGMSLIIKEFREYIREKRLEMNREKTKIVRFGKRRAKRRTWKWGEGEVEEVEEIKYLGYVFRRNGRQERQIEDRIRKARGVMRNV</sequence>
<evidence type="ECO:0000313" key="2">
    <source>
        <dbReference type="Proteomes" id="UP000053097"/>
    </source>
</evidence>
<organism evidence="1 2">
    <name type="scientific">Ooceraea biroi</name>
    <name type="common">Clonal raider ant</name>
    <name type="synonym">Cerapachys biroi</name>
    <dbReference type="NCBI Taxonomy" id="2015173"/>
    <lineage>
        <taxon>Eukaryota</taxon>
        <taxon>Metazoa</taxon>
        <taxon>Ecdysozoa</taxon>
        <taxon>Arthropoda</taxon>
        <taxon>Hexapoda</taxon>
        <taxon>Insecta</taxon>
        <taxon>Pterygota</taxon>
        <taxon>Neoptera</taxon>
        <taxon>Endopterygota</taxon>
        <taxon>Hymenoptera</taxon>
        <taxon>Apocrita</taxon>
        <taxon>Aculeata</taxon>
        <taxon>Formicoidea</taxon>
        <taxon>Formicidae</taxon>
        <taxon>Dorylinae</taxon>
        <taxon>Ooceraea</taxon>
    </lineage>
</organism>
<keyword evidence="2" id="KW-1185">Reference proteome</keyword>
<evidence type="ECO:0000313" key="1">
    <source>
        <dbReference type="EMBL" id="EZA50301.1"/>
    </source>
</evidence>
<gene>
    <name evidence="1" type="ORF">X777_11287</name>
</gene>
<dbReference type="AlphaFoldDB" id="A0A026W3W7"/>
<dbReference type="EMBL" id="KK107463">
    <property type="protein sequence ID" value="EZA50301.1"/>
    <property type="molecule type" value="Genomic_DNA"/>
</dbReference>
<reference evidence="1 2" key="1">
    <citation type="journal article" date="2014" name="Curr. Biol.">
        <title>The genome of the clonal raider ant Cerapachys biroi.</title>
        <authorList>
            <person name="Oxley P.R."/>
            <person name="Ji L."/>
            <person name="Fetter-Pruneda I."/>
            <person name="McKenzie S.K."/>
            <person name="Li C."/>
            <person name="Hu H."/>
            <person name="Zhang G."/>
            <person name="Kronauer D.J."/>
        </authorList>
    </citation>
    <scope>NUCLEOTIDE SEQUENCE [LARGE SCALE GENOMIC DNA]</scope>
</reference>
<name>A0A026W3W7_OOCBI</name>
<proteinExistence type="predicted"/>